<name>A0A0D8ZV10_9CYAN</name>
<dbReference type="AlphaFoldDB" id="A0A0D8ZV10"/>
<dbReference type="EMBL" id="JYON01000007">
    <property type="protein sequence ID" value="KJH72197.1"/>
    <property type="molecule type" value="Genomic_DNA"/>
</dbReference>
<comment type="caution">
    <text evidence="2">The sequence shown here is derived from an EMBL/GenBank/DDBJ whole genome shotgun (WGS) entry which is preliminary data.</text>
</comment>
<evidence type="ECO:0000256" key="1">
    <source>
        <dbReference type="SAM" id="Phobius"/>
    </source>
</evidence>
<gene>
    <name evidence="2" type="ORF">UH38_09050</name>
</gene>
<dbReference type="Proteomes" id="UP000032452">
    <property type="component" value="Unassembled WGS sequence"/>
</dbReference>
<keyword evidence="1" id="KW-1133">Transmembrane helix</keyword>
<dbReference type="OrthoDB" id="583387at2"/>
<reference evidence="2 3" key="1">
    <citation type="submission" date="2015-02" db="EMBL/GenBank/DDBJ databases">
        <title>Draft genome of a novel marine cyanobacterium (Chroococcales) isolated from South Atlantic Ocean.</title>
        <authorList>
            <person name="Rigonato J."/>
            <person name="Alvarenga D.O."/>
            <person name="Branco L.H."/>
            <person name="Varani A.M."/>
            <person name="Brandini F.P."/>
            <person name="Fiore M.F."/>
        </authorList>
    </citation>
    <scope>NUCLEOTIDE SEQUENCE [LARGE SCALE GENOMIC DNA]</scope>
    <source>
        <strain evidence="2 3">CENA595</strain>
    </source>
</reference>
<organism evidence="2 3">
    <name type="scientific">Aliterella atlantica CENA595</name>
    <dbReference type="NCBI Taxonomy" id="1618023"/>
    <lineage>
        <taxon>Bacteria</taxon>
        <taxon>Bacillati</taxon>
        <taxon>Cyanobacteriota</taxon>
        <taxon>Cyanophyceae</taxon>
        <taxon>Chroococcidiopsidales</taxon>
        <taxon>Aliterellaceae</taxon>
        <taxon>Aliterella</taxon>
    </lineage>
</organism>
<accession>A0A0D8ZV10</accession>
<evidence type="ECO:0000313" key="3">
    <source>
        <dbReference type="Proteomes" id="UP000032452"/>
    </source>
</evidence>
<sequence>MIKLNKNQLDLLSTIFGALAGICTVLTIQQVGNAKIVGTIGGVSTVLLGIVTQRPASAHPTTEDVEEKENK</sequence>
<keyword evidence="1" id="KW-0812">Transmembrane</keyword>
<keyword evidence="3" id="KW-1185">Reference proteome</keyword>
<protein>
    <submittedName>
        <fullName evidence="2">Uncharacterized protein</fullName>
    </submittedName>
</protein>
<feature type="transmembrane region" description="Helical" evidence="1">
    <location>
        <begin position="9"/>
        <end position="28"/>
    </location>
</feature>
<evidence type="ECO:0000313" key="2">
    <source>
        <dbReference type="EMBL" id="KJH72197.1"/>
    </source>
</evidence>
<proteinExistence type="predicted"/>
<keyword evidence="1" id="KW-0472">Membrane</keyword>
<dbReference type="STRING" id="1618023.UH38_09050"/>
<dbReference type="RefSeq" id="WP_045054323.1">
    <property type="nucleotide sequence ID" value="NZ_CAWMDP010000040.1"/>
</dbReference>